<evidence type="ECO:0000259" key="5">
    <source>
        <dbReference type="Pfam" id="PF00296"/>
    </source>
</evidence>
<dbReference type="Proteomes" id="UP001595685">
    <property type="component" value="Unassembled WGS sequence"/>
</dbReference>
<keyword evidence="1" id="KW-0285">Flavoprotein</keyword>
<dbReference type="EC" id="1.-.-.-" evidence="6"/>
<sequence>MRTGIVVLPQQRWSEAARTWRRTEELGFAHAWTYDHLSWRSLRDQPWFATVPTLTAAATVTSTIRLGTWVASPNFRHPVPFAKELMSLDDISGGRFVLGVGSGGAGADATVLGEPPLPQARRTARFEEFVDLLDRLLRQRSTTWRGEFYAADDARMIPGGPSEPRLPFVVAADGPRGMRLAARVGQGWATTGPAGGAGPRDWWAGVEDAHRTFTETLEAQGRHPDAVDRYLSVDAGAYALASVDDFLRAHERARAIGFTDLVTHWPRAEGVYAGDEHVLEAVAARLPGLG</sequence>
<accession>A0ABV7WI18</accession>
<dbReference type="PANTHER" id="PTHR42847">
    <property type="entry name" value="ALKANESULFONATE MONOOXYGENASE"/>
    <property type="match status" value="1"/>
</dbReference>
<feature type="domain" description="Luciferase-like" evidence="5">
    <location>
        <begin position="7"/>
        <end position="232"/>
    </location>
</feature>
<keyword evidence="3 6" id="KW-0560">Oxidoreductase</keyword>
<dbReference type="SUPFAM" id="SSF51679">
    <property type="entry name" value="Bacterial luciferase-like"/>
    <property type="match status" value="1"/>
</dbReference>
<protein>
    <submittedName>
        <fullName evidence="6">LLM class flavin-dependent oxidoreductase</fullName>
        <ecNumber evidence="6">1.-.-.-</ecNumber>
    </submittedName>
</protein>
<evidence type="ECO:0000313" key="6">
    <source>
        <dbReference type="EMBL" id="MFC3689072.1"/>
    </source>
</evidence>
<evidence type="ECO:0000256" key="2">
    <source>
        <dbReference type="ARBA" id="ARBA00022643"/>
    </source>
</evidence>
<evidence type="ECO:0000256" key="4">
    <source>
        <dbReference type="ARBA" id="ARBA00023033"/>
    </source>
</evidence>
<proteinExistence type="predicted"/>
<name>A0ABV7WI18_9MICO</name>
<evidence type="ECO:0000256" key="1">
    <source>
        <dbReference type="ARBA" id="ARBA00022630"/>
    </source>
</evidence>
<evidence type="ECO:0000313" key="7">
    <source>
        <dbReference type="Proteomes" id="UP001595685"/>
    </source>
</evidence>
<dbReference type="GO" id="GO:0016491">
    <property type="term" value="F:oxidoreductase activity"/>
    <property type="evidence" value="ECO:0007669"/>
    <property type="project" value="UniProtKB-KW"/>
</dbReference>
<dbReference type="RefSeq" id="WP_340294962.1">
    <property type="nucleotide sequence ID" value="NZ_JBBEOI010000195.1"/>
</dbReference>
<dbReference type="EMBL" id="JBHRWW010000007">
    <property type="protein sequence ID" value="MFC3689072.1"/>
    <property type="molecule type" value="Genomic_DNA"/>
</dbReference>
<comment type="caution">
    <text evidence="6">The sequence shown here is derived from an EMBL/GenBank/DDBJ whole genome shotgun (WGS) entry which is preliminary data.</text>
</comment>
<gene>
    <name evidence="6" type="ORF">ACFOLH_12035</name>
</gene>
<keyword evidence="2" id="KW-0288">FMN</keyword>
<dbReference type="InterPro" id="IPR011251">
    <property type="entry name" value="Luciferase-like_dom"/>
</dbReference>
<organism evidence="6 7">
    <name type="scientific">Aquipuribacter hungaricus</name>
    <dbReference type="NCBI Taxonomy" id="545624"/>
    <lineage>
        <taxon>Bacteria</taxon>
        <taxon>Bacillati</taxon>
        <taxon>Actinomycetota</taxon>
        <taxon>Actinomycetes</taxon>
        <taxon>Micrococcales</taxon>
        <taxon>Intrasporangiaceae</taxon>
        <taxon>Aquipuribacter</taxon>
    </lineage>
</organism>
<keyword evidence="4" id="KW-0503">Monooxygenase</keyword>
<dbReference type="PANTHER" id="PTHR42847:SF4">
    <property type="entry name" value="ALKANESULFONATE MONOOXYGENASE-RELATED"/>
    <property type="match status" value="1"/>
</dbReference>
<dbReference type="InterPro" id="IPR036661">
    <property type="entry name" value="Luciferase-like_sf"/>
</dbReference>
<keyword evidence="7" id="KW-1185">Reference proteome</keyword>
<evidence type="ECO:0000256" key="3">
    <source>
        <dbReference type="ARBA" id="ARBA00023002"/>
    </source>
</evidence>
<dbReference type="Pfam" id="PF00296">
    <property type="entry name" value="Bac_luciferase"/>
    <property type="match status" value="1"/>
</dbReference>
<dbReference type="Gene3D" id="3.20.20.30">
    <property type="entry name" value="Luciferase-like domain"/>
    <property type="match status" value="1"/>
</dbReference>
<dbReference type="InterPro" id="IPR050172">
    <property type="entry name" value="SsuD_RutA_monooxygenase"/>
</dbReference>
<reference evidence="7" key="1">
    <citation type="journal article" date="2019" name="Int. J. Syst. Evol. Microbiol.">
        <title>The Global Catalogue of Microorganisms (GCM) 10K type strain sequencing project: providing services to taxonomists for standard genome sequencing and annotation.</title>
        <authorList>
            <consortium name="The Broad Institute Genomics Platform"/>
            <consortium name="The Broad Institute Genome Sequencing Center for Infectious Disease"/>
            <person name="Wu L."/>
            <person name="Ma J."/>
        </authorList>
    </citation>
    <scope>NUCLEOTIDE SEQUENCE [LARGE SCALE GENOMIC DNA]</scope>
    <source>
        <strain evidence="7">NCAIM B.02333</strain>
    </source>
</reference>